<dbReference type="Pfam" id="PF07727">
    <property type="entry name" value="RVT_2"/>
    <property type="match status" value="1"/>
</dbReference>
<dbReference type="InterPro" id="IPR050951">
    <property type="entry name" value="Retrovirus_Pol_polyprotein"/>
</dbReference>
<dbReference type="PROSITE" id="PS50994">
    <property type="entry name" value="INTEGRASE"/>
    <property type="match status" value="1"/>
</dbReference>
<dbReference type="Gene3D" id="3.30.420.10">
    <property type="entry name" value="Ribonuclease H-like superfamily/Ribonuclease H"/>
    <property type="match status" value="1"/>
</dbReference>
<dbReference type="InterPro" id="IPR001584">
    <property type="entry name" value="Integrase_cat-core"/>
</dbReference>
<dbReference type="PANTHER" id="PTHR37984:SF5">
    <property type="entry name" value="PROTEIN NYNRIN-LIKE"/>
    <property type="match status" value="1"/>
</dbReference>
<protein>
    <submittedName>
        <fullName evidence="4">Uncharacterized protein LOC111101996</fullName>
    </submittedName>
</protein>
<dbReference type="InterPro" id="IPR013103">
    <property type="entry name" value="RVT_2"/>
</dbReference>
<dbReference type="GeneID" id="111101996"/>
<evidence type="ECO:0000313" key="3">
    <source>
        <dbReference type="Proteomes" id="UP000694844"/>
    </source>
</evidence>
<dbReference type="PANTHER" id="PTHR37984">
    <property type="entry name" value="PROTEIN CBG26694"/>
    <property type="match status" value="1"/>
</dbReference>
<evidence type="ECO:0000313" key="4">
    <source>
        <dbReference type="RefSeq" id="XP_022290359.1"/>
    </source>
</evidence>
<dbReference type="Proteomes" id="UP000694844">
    <property type="component" value="Chromosome 6"/>
</dbReference>
<reference evidence="4" key="1">
    <citation type="submission" date="2025-08" db="UniProtKB">
        <authorList>
            <consortium name="RefSeq"/>
        </authorList>
    </citation>
    <scope>IDENTIFICATION</scope>
    <source>
        <tissue evidence="4">Whole sample</tissue>
    </source>
</reference>
<dbReference type="InterPro" id="IPR036397">
    <property type="entry name" value="RNaseH_sf"/>
</dbReference>
<organism evidence="3 4">
    <name type="scientific">Crassostrea virginica</name>
    <name type="common">Eastern oyster</name>
    <dbReference type="NCBI Taxonomy" id="6565"/>
    <lineage>
        <taxon>Eukaryota</taxon>
        <taxon>Metazoa</taxon>
        <taxon>Spiralia</taxon>
        <taxon>Lophotrochozoa</taxon>
        <taxon>Mollusca</taxon>
        <taxon>Bivalvia</taxon>
        <taxon>Autobranchia</taxon>
        <taxon>Pteriomorphia</taxon>
        <taxon>Ostreida</taxon>
        <taxon>Ostreoidea</taxon>
        <taxon>Ostreidae</taxon>
        <taxon>Crassostrea</taxon>
    </lineage>
</organism>
<dbReference type="GO" id="GO:0003676">
    <property type="term" value="F:nucleic acid binding"/>
    <property type="evidence" value="ECO:0007669"/>
    <property type="project" value="InterPro"/>
</dbReference>
<dbReference type="RefSeq" id="XP_022290359.1">
    <property type="nucleotide sequence ID" value="XM_022434651.1"/>
</dbReference>
<sequence length="1424" mass="161328">MEARMRIPLSSKTGGGDEDSSLLNKQELLAWSEITELAKEKKGIAVALTLPEEDETKIREKVFEQIKIEDLKKETGFKTLLEFLDKHLAKDDLADSLEKFEEFEDLKRSEGQSMNEFIAIFDSKYRKIEKKRMTLPSEILAFKLLRKANITKEQKMLVLTGMNYENKATLYEEAMKSLKKFMGEGGHAQCDNRSIKLEPAFLAENEEALLAAGYVRRGGNYGKRRGGNFNYRGGGRDSHLGFNSSERGSKNLNPLGGDGKILTCRSCGSFRHLVAKCPDSWENLSKVHITEDEHSAEHAVLFTGYHEKEVSQLGTEARNCAVLDSACSSTVCGKTWLHSYLSSLKENDREKVLRREGHKIFKFGGGTKLKSVGEYELPVCIVGKPVTVKTDVVDSDIPLLLSRTAMKEAGVKLDLENDTAVFMGQDVALNFTTSGHYCIPIDKSETVPVEEVNLVKLEELEPEKLKSALLKLHRQFAHPPHRRLVALLKDARVWKDEFEGHLLEIEQKCNLCKAYAKTPPRPVVSMPMAKEFNEKVAMDLKQYKGRWILHMIDMWSRYTVSVFIQRKRPCDVIDAMMKNWVGVFGVMGALMTDNGGEFSSEEMREIASILNIRLCTTAGMSPFQNGLCERVHAVTDMMLIKLEAENRNIDIETLLAWANMARNSLQMWHGFSSHQLIFGKNPNLPNIMKADFPALEGSTSSETLSKHLNTLHETRRAFIQSEADERIRRALRSKVRATEETYDNGDLVFYKREGRERWLGPGKVVFQDGKVVFVRHGGVFVRVSPNRLCKIKHEQSEIKPYDNSFEEEGVKRESEERDVKNGAVVPNTISETLIEVPEQHNQDVPLVPHTEQRQGPKKNERIKYKLPNTEEWTEAIVLGRAGKVTGKYPSWFNVRNTVENEDKSVGLDTVEWQSVNQEEVNLAQLNTNNDSAHDQTLIENAKQTELDKLHQFDTFDEIEDHGQNTVSTRWVITGKDNNTRARLVARGFEERSFIPSDSPTIGKGAIRTFLTVAASKNWIVKTTDIKSAFLQGNALQREVYIRPPKESDTPSGFIWKLNHGLYGLKDGARQFYMSVRDELLKLGCSQSKMDPALFTKENGNILVGIVCCHVDDFLHAGEMEFQDLLHRLKQRFQAGKVEEQDFQFIGFHIKQNENGITVDHSRFMEKLEHPHIDPKRAMQKHEQLTAGEQTLYRKLVGQLNWAVQGSRPDLAFELVDLSTKLKTATVADMLRAIKAIGKLKDIIPIQLFPSLHGAVEKDWEIFVFTDTALANLNDGIGSTGGQILWFKDRFGNCCPIHWQANKIKRVVRSTIAAEALSLQDGLESALYYRKLLEDISKLEGDIIPITAFIDNKSVFEALQSTRMVDDKRLRIDIAAISEIKNNFNVQVKWCPGKVQLANCMTKRGASGMELLKILQTGKIPEEFV</sequence>
<keyword evidence="3" id="KW-1185">Reference proteome</keyword>
<dbReference type="SUPFAM" id="SSF53098">
    <property type="entry name" value="Ribonuclease H-like"/>
    <property type="match status" value="1"/>
</dbReference>
<feature type="domain" description="Integrase catalytic" evidence="2">
    <location>
        <begin position="523"/>
        <end position="690"/>
    </location>
</feature>
<evidence type="ECO:0000259" key="2">
    <source>
        <dbReference type="PROSITE" id="PS50994"/>
    </source>
</evidence>
<accession>A0A8B8AK08</accession>
<proteinExistence type="predicted"/>
<gene>
    <name evidence="4" type="primary">LOC111101996</name>
</gene>
<dbReference type="KEGG" id="cvn:111101996"/>
<dbReference type="GO" id="GO:0015074">
    <property type="term" value="P:DNA integration"/>
    <property type="evidence" value="ECO:0007669"/>
    <property type="project" value="InterPro"/>
</dbReference>
<evidence type="ECO:0000256" key="1">
    <source>
        <dbReference type="SAM" id="MobiDB-lite"/>
    </source>
</evidence>
<name>A0A8B8AK08_CRAVI</name>
<dbReference type="InterPro" id="IPR012337">
    <property type="entry name" value="RNaseH-like_sf"/>
</dbReference>
<dbReference type="OrthoDB" id="6115676at2759"/>
<feature type="region of interest" description="Disordered" evidence="1">
    <location>
        <begin position="1"/>
        <end position="20"/>
    </location>
</feature>